<dbReference type="Proteomes" id="UP000002280">
    <property type="component" value="Chromosome 4"/>
</dbReference>
<sequence>MLTALLGFFNCIRKHQRKINLLVGFAWKNAAIVLSLGNMITGLSSIFCSFNRKPNSASWLLLISFLFSLASGAVARLGICSNFRTKIDDFAEYTSFGLATALLLMLDGTPSGMLAIFYVLVVFLRLCWYSTEIPFVYQGLPCSYASSLLVSTFLLTNGNKLILFGQAVLMMSFMADRRLYPHDKTLESHFWKKVVFALGAMMLWHSFYMTPFYFLIWSSSYIFVPAIWGKKVTWPPAPGTASPSGSAFVFTE</sequence>
<keyword evidence="1" id="KW-0472">Membrane</keyword>
<dbReference type="GeneID" id="100032704"/>
<dbReference type="OrthoDB" id="448573at2759"/>
<feature type="transmembrane region" description="Helical" evidence="1">
    <location>
        <begin position="59"/>
        <end position="78"/>
    </location>
</feature>
<feature type="transmembrane region" description="Helical" evidence="1">
    <location>
        <begin position="21"/>
        <end position="47"/>
    </location>
</feature>
<evidence type="ECO:0000256" key="1">
    <source>
        <dbReference type="SAM" id="Phobius"/>
    </source>
</evidence>
<dbReference type="CTD" id="100129924"/>
<reference evidence="2 3" key="1">
    <citation type="journal article" date="2007" name="Nature">
        <title>Genome of the marsupial Monodelphis domestica reveals innovation in non-coding sequences.</title>
        <authorList>
            <person name="Mikkelsen T.S."/>
            <person name="Wakefield M.J."/>
            <person name="Aken B."/>
            <person name="Amemiya C.T."/>
            <person name="Chang J.L."/>
            <person name="Duke S."/>
            <person name="Garber M."/>
            <person name="Gentles A.J."/>
            <person name="Goodstadt L."/>
            <person name="Heger A."/>
            <person name="Jurka J."/>
            <person name="Kamal M."/>
            <person name="Mauceli E."/>
            <person name="Searle S.M."/>
            <person name="Sharpe T."/>
            <person name="Baker M.L."/>
            <person name="Batzer M.A."/>
            <person name="Benos P.V."/>
            <person name="Belov K."/>
            <person name="Clamp M."/>
            <person name="Cook A."/>
            <person name="Cuff J."/>
            <person name="Das R."/>
            <person name="Davidow L."/>
            <person name="Deakin J.E."/>
            <person name="Fazzari M.J."/>
            <person name="Glass J.L."/>
            <person name="Grabherr M."/>
            <person name="Greally J.M."/>
            <person name="Gu W."/>
            <person name="Hore T.A."/>
            <person name="Huttley G.A."/>
            <person name="Kleber M."/>
            <person name="Jirtle R.L."/>
            <person name="Koina E."/>
            <person name="Lee J.T."/>
            <person name="Mahony S."/>
            <person name="Marra M.A."/>
            <person name="Miller R.D."/>
            <person name="Nicholls R.D."/>
            <person name="Oda M."/>
            <person name="Papenfuss A.T."/>
            <person name="Parra Z.E."/>
            <person name="Pollock D.D."/>
            <person name="Ray D.A."/>
            <person name="Schein J.E."/>
            <person name="Speed T.P."/>
            <person name="Thompson K."/>
            <person name="VandeBerg J.L."/>
            <person name="Wade C.M."/>
            <person name="Walker J.A."/>
            <person name="Waters P.D."/>
            <person name="Webber C."/>
            <person name="Weidman J.R."/>
            <person name="Xie X."/>
            <person name="Zody M.C."/>
            <person name="Baldwin J."/>
            <person name="Abdouelleil A."/>
            <person name="Abdulkadir J."/>
            <person name="Abebe A."/>
            <person name="Abera B."/>
            <person name="Abreu J."/>
            <person name="Acer S.C."/>
            <person name="Aftuck L."/>
            <person name="Alexander A."/>
            <person name="An P."/>
            <person name="Anderson E."/>
            <person name="Anderson S."/>
            <person name="Arachi H."/>
            <person name="Azer M."/>
            <person name="Bachantsang P."/>
            <person name="Barry A."/>
            <person name="Bayul T."/>
            <person name="Berlin A."/>
            <person name="Bessette D."/>
            <person name="Bloom T."/>
            <person name="Bloom T."/>
            <person name="Boguslavskiy L."/>
            <person name="Bonnet C."/>
            <person name="Boukhgalter B."/>
            <person name="Bourzgui I."/>
            <person name="Brown A."/>
            <person name="Cahill P."/>
            <person name="Channer S."/>
            <person name="Cheshatsang Y."/>
            <person name="Chuda L."/>
            <person name="Citroen M."/>
            <person name="Collymore A."/>
            <person name="Cooke P."/>
            <person name="Costello M."/>
            <person name="D'Aco K."/>
            <person name="Daza R."/>
            <person name="De Haan G."/>
            <person name="DeGray S."/>
            <person name="DeMaso C."/>
            <person name="Dhargay N."/>
            <person name="Dooley K."/>
            <person name="Dooley E."/>
            <person name="Doricent M."/>
            <person name="Dorje P."/>
            <person name="Dorjee K."/>
            <person name="Dupes A."/>
            <person name="Elong R."/>
            <person name="Falk J."/>
            <person name="Farina A."/>
            <person name="Faro S."/>
            <person name="Ferguson D."/>
            <person name="Fisher S."/>
            <person name="Foley C.D."/>
            <person name="Franke A."/>
            <person name="Friedrich D."/>
            <person name="Gadbois L."/>
            <person name="Gearin G."/>
            <person name="Gearin C.R."/>
            <person name="Giannoukos G."/>
            <person name="Goode T."/>
            <person name="Graham J."/>
            <person name="Grandbois E."/>
            <person name="Grewal S."/>
            <person name="Gyaltsen K."/>
            <person name="Hafez N."/>
            <person name="Hagos B."/>
            <person name="Hall J."/>
            <person name="Henson C."/>
            <person name="Hollinger A."/>
            <person name="Honan T."/>
            <person name="Huard M.D."/>
            <person name="Hughes L."/>
            <person name="Hurhula B."/>
            <person name="Husby M.E."/>
            <person name="Kamat A."/>
            <person name="Kanga B."/>
            <person name="Kashin S."/>
            <person name="Khazanovich D."/>
            <person name="Kisner P."/>
            <person name="Lance K."/>
            <person name="Lara M."/>
            <person name="Lee W."/>
            <person name="Lennon N."/>
            <person name="Letendre F."/>
            <person name="LeVine R."/>
            <person name="Lipovsky A."/>
            <person name="Liu X."/>
            <person name="Liu J."/>
            <person name="Liu S."/>
            <person name="Lokyitsang T."/>
            <person name="Lokyitsang Y."/>
            <person name="Lubonja R."/>
            <person name="Lui A."/>
            <person name="MacDonald P."/>
            <person name="Magnisalis V."/>
            <person name="Maru K."/>
            <person name="Matthews C."/>
            <person name="McCusker W."/>
            <person name="McDonough S."/>
            <person name="Mehta T."/>
            <person name="Meldrim J."/>
            <person name="Meneus L."/>
            <person name="Mihai O."/>
            <person name="Mihalev A."/>
            <person name="Mihova T."/>
            <person name="Mittelman R."/>
            <person name="Mlenga V."/>
            <person name="Montmayeur A."/>
            <person name="Mulrain L."/>
            <person name="Navidi A."/>
            <person name="Naylor J."/>
            <person name="Negash T."/>
            <person name="Nguyen T."/>
            <person name="Nguyen N."/>
            <person name="Nicol R."/>
            <person name="Norbu C."/>
            <person name="Norbu N."/>
            <person name="Novod N."/>
            <person name="O'Neill B."/>
            <person name="Osman S."/>
            <person name="Markiewicz E."/>
            <person name="Oyono O.L."/>
            <person name="Patti C."/>
            <person name="Phunkhang P."/>
            <person name="Pierre F."/>
            <person name="Priest M."/>
            <person name="Raghuraman S."/>
            <person name="Rege F."/>
            <person name="Reyes R."/>
            <person name="Rise C."/>
            <person name="Rogov P."/>
            <person name="Ross K."/>
            <person name="Ryan E."/>
            <person name="Settipalli S."/>
            <person name="Shea T."/>
            <person name="Sherpa N."/>
            <person name="Shi L."/>
            <person name="Shih D."/>
            <person name="Sparrow T."/>
            <person name="Spaulding J."/>
            <person name="Stalker J."/>
            <person name="Stange-Thomann N."/>
            <person name="Stavropoulos S."/>
            <person name="Stone C."/>
            <person name="Strader C."/>
            <person name="Tesfaye S."/>
            <person name="Thomson T."/>
            <person name="Thoulutsang Y."/>
            <person name="Thoulutsang D."/>
            <person name="Topham K."/>
            <person name="Topping I."/>
            <person name="Tsamla T."/>
            <person name="Vassiliev H."/>
            <person name="Vo A."/>
            <person name="Wangchuk T."/>
            <person name="Wangdi T."/>
            <person name="Weiand M."/>
            <person name="Wilkinson J."/>
            <person name="Wilson A."/>
            <person name="Yadav S."/>
            <person name="Young G."/>
            <person name="Yu Q."/>
            <person name="Zembek L."/>
            <person name="Zhong D."/>
            <person name="Zimmer A."/>
            <person name="Zwirko Z."/>
            <person name="Jaffe D.B."/>
            <person name="Alvarez P."/>
            <person name="Brockman W."/>
            <person name="Butler J."/>
            <person name="Chin C."/>
            <person name="Gnerre S."/>
            <person name="MacCallum I."/>
            <person name="Graves J.A."/>
            <person name="Ponting C.P."/>
            <person name="Breen M."/>
            <person name="Samollow P.B."/>
            <person name="Lander E.S."/>
            <person name="Lindblad-Toh K."/>
        </authorList>
    </citation>
    <scope>NUCLEOTIDE SEQUENCE [LARGE SCALE GENOMIC DNA]</scope>
</reference>
<dbReference type="GeneTree" id="ENSGT00940000154169"/>
<organism evidence="2 3">
    <name type="scientific">Monodelphis domestica</name>
    <name type="common">Gray short-tailed opossum</name>
    <dbReference type="NCBI Taxonomy" id="13616"/>
    <lineage>
        <taxon>Eukaryota</taxon>
        <taxon>Metazoa</taxon>
        <taxon>Chordata</taxon>
        <taxon>Craniata</taxon>
        <taxon>Vertebrata</taxon>
        <taxon>Euteleostomi</taxon>
        <taxon>Mammalia</taxon>
        <taxon>Metatheria</taxon>
        <taxon>Didelphimorphia</taxon>
        <taxon>Didelphidae</taxon>
        <taxon>Monodelphis</taxon>
    </lineage>
</organism>
<dbReference type="Ensembl" id="ENSMODT00000039987.3">
    <property type="protein sequence ID" value="ENSMODP00000038387.2"/>
    <property type="gene ID" value="ENSMODG00000025586.3"/>
</dbReference>
<keyword evidence="1" id="KW-0812">Transmembrane</keyword>
<dbReference type="OMA" id="YKGLPCR"/>
<dbReference type="HOGENOM" id="CLU_081147_0_0_1"/>
<feature type="transmembrane region" description="Helical" evidence="1">
    <location>
        <begin position="135"/>
        <end position="155"/>
    </location>
</feature>
<keyword evidence="1" id="KW-1133">Transmembrane helix</keyword>
<protein>
    <submittedName>
        <fullName evidence="2">Transmembrane protein 269</fullName>
    </submittedName>
</protein>
<reference evidence="2" key="2">
    <citation type="submission" date="2025-08" db="UniProtKB">
        <authorList>
            <consortium name="Ensembl"/>
        </authorList>
    </citation>
    <scope>IDENTIFICATION</scope>
</reference>
<evidence type="ECO:0000313" key="3">
    <source>
        <dbReference type="Proteomes" id="UP000002280"/>
    </source>
</evidence>
<dbReference type="Bgee" id="ENSMODG00000025586">
    <property type="expression patterns" value="Expressed in spermatid and 16 other cell types or tissues"/>
</dbReference>
<proteinExistence type="predicted"/>
<feature type="transmembrane region" description="Helical" evidence="1">
    <location>
        <begin position="112"/>
        <end position="128"/>
    </location>
</feature>
<dbReference type="eggNOG" id="ENOG502QRZI">
    <property type="taxonomic scope" value="Eukaryota"/>
</dbReference>
<feature type="transmembrane region" description="Helical" evidence="1">
    <location>
        <begin position="201"/>
        <end position="228"/>
    </location>
</feature>
<keyword evidence="3" id="KW-1185">Reference proteome</keyword>
<evidence type="ECO:0000313" key="2">
    <source>
        <dbReference type="Ensembl" id="ENSMODP00000038387.2"/>
    </source>
</evidence>
<reference evidence="2" key="3">
    <citation type="submission" date="2025-09" db="UniProtKB">
        <authorList>
            <consortium name="Ensembl"/>
        </authorList>
    </citation>
    <scope>IDENTIFICATION</scope>
</reference>
<accession>F6U2C4</accession>
<name>F6U2C4_MONDO</name>
<dbReference type="InParanoid" id="F6U2C4"/>
<dbReference type="AlphaFoldDB" id="F6U2C4"/>